<dbReference type="InterPro" id="IPR003661">
    <property type="entry name" value="HisK_dim/P_dom"/>
</dbReference>
<evidence type="ECO:0000256" key="8">
    <source>
        <dbReference type="SAM" id="Coils"/>
    </source>
</evidence>
<dbReference type="PANTHER" id="PTHR43711:SF1">
    <property type="entry name" value="HISTIDINE KINASE 1"/>
    <property type="match status" value="1"/>
</dbReference>
<evidence type="ECO:0000256" key="6">
    <source>
        <dbReference type="ARBA" id="ARBA00023012"/>
    </source>
</evidence>
<feature type="signal peptide" evidence="10">
    <location>
        <begin position="1"/>
        <end position="18"/>
    </location>
</feature>
<feature type="chain" id="PRO_5045631366" description="histidine kinase" evidence="10">
    <location>
        <begin position="19"/>
        <end position="748"/>
    </location>
</feature>
<keyword evidence="4" id="KW-0808">Transferase</keyword>
<dbReference type="Pfam" id="PF13181">
    <property type="entry name" value="TPR_8"/>
    <property type="match status" value="1"/>
</dbReference>
<dbReference type="Pfam" id="PF02518">
    <property type="entry name" value="HATPase_c"/>
    <property type="match status" value="1"/>
</dbReference>
<dbReference type="Gene3D" id="1.10.287.130">
    <property type="match status" value="1"/>
</dbReference>
<dbReference type="SMART" id="SM00388">
    <property type="entry name" value="HisKA"/>
    <property type="match status" value="1"/>
</dbReference>
<keyword evidence="13" id="KW-1185">Reference proteome</keyword>
<dbReference type="Pfam" id="PF00512">
    <property type="entry name" value="HisKA"/>
    <property type="match status" value="1"/>
</dbReference>
<keyword evidence="5" id="KW-0418">Kinase</keyword>
<keyword evidence="3" id="KW-0597">Phosphoprotein</keyword>
<keyword evidence="7" id="KW-0802">TPR repeat</keyword>
<dbReference type="Proteomes" id="UP000636010">
    <property type="component" value="Unassembled WGS sequence"/>
</dbReference>
<dbReference type="SMART" id="SM00387">
    <property type="entry name" value="HATPase_c"/>
    <property type="match status" value="1"/>
</dbReference>
<evidence type="ECO:0000256" key="7">
    <source>
        <dbReference type="PROSITE-ProRule" id="PRU00339"/>
    </source>
</evidence>
<proteinExistence type="predicted"/>
<dbReference type="SMART" id="SM00028">
    <property type="entry name" value="TPR"/>
    <property type="match status" value="8"/>
</dbReference>
<dbReference type="Pfam" id="PF13424">
    <property type="entry name" value="TPR_12"/>
    <property type="match status" value="1"/>
</dbReference>
<dbReference type="Gene3D" id="3.30.565.10">
    <property type="entry name" value="Histidine kinase-like ATPase, C-terminal domain"/>
    <property type="match status" value="1"/>
</dbReference>
<sequence>MKLILITLFCFFSLIGFSQPTLDSLKNQLKKKTLPDSVKIKLNLDISFYYRNFNLDSMRFYANKARLLGKEIFDKNGELQGTRNIALSYVNEGKYDTSIYILNTVIKEAKSEGESALSNLADAYNSLGKAYFSLALYDSAVLAFQQTSEIFKKLNRPVDVAGSLINLGSILEDKGETVRALDYFKEALLVFEAQKHGYGIATASFNMANIFTDQGDYDKAMLYYKKVAEYDSTTGHSRDFGGSLSSIANLLLNEGDTLNALKTFKRAIHILDSVNASCEMILPINNLGDLYLSLNRMDSSLILLNKALAIAMECEMPKQIVAIRFDLGKYFLKTNELAKAEENLLEAYKTSTDLTLKNEMANSADKLYILYKRKGQTEKALEYIEIARTLDNELFNQENTRKIAQLEAEYQLEKERETFRYEQEKRNLAYQESLSSERKIIYQFIGGTVLLTILLLLILRFYFQKKKINNELQKTLKAVNEHNNQIQEQNEEISWQAELLSQKSKELEKQSMELTVSNNALAQLNEEKNTIIGIVAHDLKSPLNQIKGLLSLIKMEINNKEAIPDYLDKMEQSANRSINMIDRILDINALEHNTVNIKTEQIELSTLIQEVLDDYTVSTHNKEIELLFEHKEKFEIFSDSLLLREIIDNIISNSIKFSPKQSRITVELKDLPNSYCIAVTDQGPGISKEDQLKMFNKYQQVSANPTGNEKSTGLGLAIVKRYANILNYQIKCISDGKNGTCFIIEIPK</sequence>
<dbReference type="EC" id="2.7.13.3" evidence="2"/>
<reference evidence="13" key="1">
    <citation type="journal article" date="2019" name="Int. J. Syst. Evol. Microbiol.">
        <title>The Global Catalogue of Microorganisms (GCM) 10K type strain sequencing project: providing services to taxonomists for standard genome sequencing and annotation.</title>
        <authorList>
            <consortium name="The Broad Institute Genomics Platform"/>
            <consortium name="The Broad Institute Genome Sequencing Center for Infectious Disease"/>
            <person name="Wu L."/>
            <person name="Ma J."/>
        </authorList>
    </citation>
    <scope>NUCLEOTIDE SEQUENCE [LARGE SCALE GENOMIC DNA]</scope>
    <source>
        <strain evidence="13">CGMCC 1.10832</strain>
    </source>
</reference>
<keyword evidence="6" id="KW-0902">Two-component regulatory system</keyword>
<evidence type="ECO:0000256" key="5">
    <source>
        <dbReference type="ARBA" id="ARBA00022777"/>
    </source>
</evidence>
<keyword evidence="10" id="KW-0732">Signal</keyword>
<keyword evidence="9" id="KW-0472">Membrane</keyword>
<feature type="coiled-coil region" evidence="8">
    <location>
        <begin position="465"/>
        <end position="527"/>
    </location>
</feature>
<dbReference type="InterPro" id="IPR003594">
    <property type="entry name" value="HATPase_dom"/>
</dbReference>
<dbReference type="InterPro" id="IPR004358">
    <property type="entry name" value="Sig_transdc_His_kin-like_C"/>
</dbReference>
<dbReference type="CDD" id="cd00082">
    <property type="entry name" value="HisKA"/>
    <property type="match status" value="1"/>
</dbReference>
<comment type="caution">
    <text evidence="12">The sequence shown here is derived from an EMBL/GenBank/DDBJ whole genome shotgun (WGS) entry which is preliminary data.</text>
</comment>
<dbReference type="PROSITE" id="PS50109">
    <property type="entry name" value="HIS_KIN"/>
    <property type="match status" value="1"/>
</dbReference>
<evidence type="ECO:0000313" key="13">
    <source>
        <dbReference type="Proteomes" id="UP000636010"/>
    </source>
</evidence>
<protein>
    <recommendedName>
        <fullName evidence="2">histidine kinase</fullName>
        <ecNumber evidence="2">2.7.13.3</ecNumber>
    </recommendedName>
</protein>
<keyword evidence="8" id="KW-0175">Coiled coil</keyword>
<accession>A0ABQ1N6D6</accession>
<keyword evidence="9" id="KW-0812">Transmembrane</keyword>
<dbReference type="SUPFAM" id="SSF48452">
    <property type="entry name" value="TPR-like"/>
    <property type="match status" value="2"/>
</dbReference>
<dbReference type="InterPro" id="IPR019734">
    <property type="entry name" value="TPR_rpt"/>
</dbReference>
<dbReference type="Gene3D" id="1.25.40.10">
    <property type="entry name" value="Tetratricopeptide repeat domain"/>
    <property type="match status" value="2"/>
</dbReference>
<dbReference type="RefSeq" id="WP_188467768.1">
    <property type="nucleotide sequence ID" value="NZ_BAABHU010000024.1"/>
</dbReference>
<dbReference type="EMBL" id="BMEC01000024">
    <property type="protein sequence ID" value="GGC55626.1"/>
    <property type="molecule type" value="Genomic_DNA"/>
</dbReference>
<dbReference type="PANTHER" id="PTHR43711">
    <property type="entry name" value="TWO-COMPONENT HISTIDINE KINASE"/>
    <property type="match status" value="1"/>
</dbReference>
<dbReference type="InterPro" id="IPR036097">
    <property type="entry name" value="HisK_dim/P_sf"/>
</dbReference>
<evidence type="ECO:0000256" key="3">
    <source>
        <dbReference type="ARBA" id="ARBA00022553"/>
    </source>
</evidence>
<dbReference type="InterPro" id="IPR036890">
    <property type="entry name" value="HATPase_C_sf"/>
</dbReference>
<comment type="catalytic activity">
    <reaction evidence="1">
        <text>ATP + protein L-histidine = ADP + protein N-phospho-L-histidine.</text>
        <dbReference type="EC" id="2.7.13.3"/>
    </reaction>
</comment>
<keyword evidence="9" id="KW-1133">Transmembrane helix</keyword>
<dbReference type="InterPro" id="IPR011990">
    <property type="entry name" value="TPR-like_helical_dom_sf"/>
</dbReference>
<evidence type="ECO:0000256" key="4">
    <source>
        <dbReference type="ARBA" id="ARBA00022679"/>
    </source>
</evidence>
<dbReference type="SUPFAM" id="SSF55874">
    <property type="entry name" value="ATPase domain of HSP90 chaperone/DNA topoisomerase II/histidine kinase"/>
    <property type="match status" value="1"/>
</dbReference>
<evidence type="ECO:0000259" key="11">
    <source>
        <dbReference type="PROSITE" id="PS50109"/>
    </source>
</evidence>
<evidence type="ECO:0000256" key="10">
    <source>
        <dbReference type="SAM" id="SignalP"/>
    </source>
</evidence>
<dbReference type="PRINTS" id="PR00344">
    <property type="entry name" value="BCTRLSENSOR"/>
</dbReference>
<feature type="domain" description="Histidine kinase" evidence="11">
    <location>
        <begin position="534"/>
        <end position="748"/>
    </location>
</feature>
<dbReference type="SUPFAM" id="SSF47384">
    <property type="entry name" value="Homodimeric domain of signal transducing histidine kinase"/>
    <property type="match status" value="1"/>
</dbReference>
<evidence type="ECO:0000256" key="2">
    <source>
        <dbReference type="ARBA" id="ARBA00012438"/>
    </source>
</evidence>
<dbReference type="InterPro" id="IPR050736">
    <property type="entry name" value="Sensor_HK_Regulatory"/>
</dbReference>
<feature type="transmembrane region" description="Helical" evidence="9">
    <location>
        <begin position="440"/>
        <end position="463"/>
    </location>
</feature>
<gene>
    <name evidence="12" type="ORF">GCM10011506_46620</name>
</gene>
<evidence type="ECO:0000313" key="12">
    <source>
        <dbReference type="EMBL" id="GGC55626.1"/>
    </source>
</evidence>
<feature type="repeat" description="TPR" evidence="7">
    <location>
        <begin position="201"/>
        <end position="234"/>
    </location>
</feature>
<name>A0ABQ1N6D6_9BACT</name>
<evidence type="ECO:0000256" key="1">
    <source>
        <dbReference type="ARBA" id="ARBA00000085"/>
    </source>
</evidence>
<dbReference type="PROSITE" id="PS50005">
    <property type="entry name" value="TPR"/>
    <property type="match status" value="2"/>
</dbReference>
<feature type="repeat" description="TPR" evidence="7">
    <location>
        <begin position="121"/>
        <end position="154"/>
    </location>
</feature>
<evidence type="ECO:0000256" key="9">
    <source>
        <dbReference type="SAM" id="Phobius"/>
    </source>
</evidence>
<dbReference type="InterPro" id="IPR005467">
    <property type="entry name" value="His_kinase_dom"/>
</dbReference>
<organism evidence="12 13">
    <name type="scientific">Marivirga lumbricoides</name>
    <dbReference type="NCBI Taxonomy" id="1046115"/>
    <lineage>
        <taxon>Bacteria</taxon>
        <taxon>Pseudomonadati</taxon>
        <taxon>Bacteroidota</taxon>
        <taxon>Cytophagia</taxon>
        <taxon>Cytophagales</taxon>
        <taxon>Marivirgaceae</taxon>
        <taxon>Marivirga</taxon>
    </lineage>
</organism>